<dbReference type="GO" id="GO:0006396">
    <property type="term" value="P:RNA processing"/>
    <property type="evidence" value="ECO:0007669"/>
    <property type="project" value="TreeGrafter"/>
</dbReference>
<dbReference type="GO" id="GO:0006382">
    <property type="term" value="P:adenosine to inosine editing"/>
    <property type="evidence" value="ECO:0007669"/>
    <property type="project" value="TreeGrafter"/>
</dbReference>
<gene>
    <name evidence="3" type="primary">ADARB2</name>
</gene>
<evidence type="ECO:0000313" key="3">
    <source>
        <dbReference type="EMBL" id="AIL29034.1"/>
    </source>
</evidence>
<dbReference type="PANTHER" id="PTHR10910">
    <property type="entry name" value="EUKARYOTE SPECIFIC DSRNA BINDING PROTEIN"/>
    <property type="match status" value="1"/>
</dbReference>
<dbReference type="GO" id="GO:0005730">
    <property type="term" value="C:nucleolus"/>
    <property type="evidence" value="ECO:0007669"/>
    <property type="project" value="TreeGrafter"/>
</dbReference>
<keyword evidence="1" id="KW-0694">RNA-binding</keyword>
<dbReference type="GO" id="GO:0003726">
    <property type="term" value="F:double-stranded RNA adenosine deaminase activity"/>
    <property type="evidence" value="ECO:0007669"/>
    <property type="project" value="TreeGrafter"/>
</dbReference>
<feature type="domain" description="DRBM" evidence="2">
    <location>
        <begin position="115"/>
        <end position="196"/>
    </location>
</feature>
<dbReference type="PROSITE" id="PS50137">
    <property type="entry name" value="DS_RBD"/>
    <property type="match status" value="2"/>
</dbReference>
<proteinExistence type="predicted"/>
<dbReference type="GO" id="GO:0008251">
    <property type="term" value="F:tRNA-specific adenosine deaminase activity"/>
    <property type="evidence" value="ECO:0007669"/>
    <property type="project" value="TreeGrafter"/>
</dbReference>
<dbReference type="PANTHER" id="PTHR10910:SF62">
    <property type="entry name" value="AT07585P-RELATED"/>
    <property type="match status" value="1"/>
</dbReference>
<dbReference type="InterPro" id="IPR014720">
    <property type="entry name" value="dsRBD_dom"/>
</dbReference>
<dbReference type="EMBL" id="KJ585368">
    <property type="protein sequence ID" value="AIL29034.1"/>
    <property type="molecule type" value="Genomic_DNA"/>
</dbReference>
<feature type="non-terminal residue" evidence="3">
    <location>
        <position position="1"/>
    </location>
</feature>
<dbReference type="SMART" id="SM00358">
    <property type="entry name" value="DSRM"/>
    <property type="match status" value="2"/>
</dbReference>
<evidence type="ECO:0000256" key="1">
    <source>
        <dbReference type="PROSITE-ProRule" id="PRU00266"/>
    </source>
</evidence>
<evidence type="ECO:0000259" key="2">
    <source>
        <dbReference type="PROSITE" id="PS50137"/>
    </source>
</evidence>
<dbReference type="GO" id="GO:0005737">
    <property type="term" value="C:cytoplasm"/>
    <property type="evidence" value="ECO:0007669"/>
    <property type="project" value="TreeGrafter"/>
</dbReference>
<feature type="domain" description="DRBM" evidence="2">
    <location>
        <begin position="14"/>
        <end position="80"/>
    </location>
</feature>
<reference evidence="3" key="1">
    <citation type="journal article" date="2014" name="PLoS ONE">
        <title>Integrative taxonomy and species delimitation in harvestmen: a revision of the Western north american genus sclerobunus (opiliones: laniatores: travunioidea).</title>
        <authorList>
            <person name="Derkarabetian S."/>
            <person name="Hedin M."/>
        </authorList>
    </citation>
    <scope>NUCLEOTIDE SEQUENCE</scope>
</reference>
<dbReference type="Gene3D" id="3.30.160.20">
    <property type="match status" value="2"/>
</dbReference>
<accession>A0A077D7N0</accession>
<dbReference type="AlphaFoldDB" id="A0A077D7N0"/>
<protein>
    <submittedName>
        <fullName evidence="3">Double-stranded RNA-specific editase B2</fullName>
    </submittedName>
</protein>
<feature type="non-terminal residue" evidence="3">
    <location>
        <position position="277"/>
    </location>
</feature>
<dbReference type="SUPFAM" id="SSF54768">
    <property type="entry name" value="dsRNA-binding domain-like"/>
    <property type="match status" value="2"/>
</dbReference>
<dbReference type="GO" id="GO:0003725">
    <property type="term" value="F:double-stranded RNA binding"/>
    <property type="evidence" value="ECO:0007669"/>
    <property type="project" value="TreeGrafter"/>
</dbReference>
<sequence length="277" mass="30315">SMGEKRIRMDPLALHKNALMALNEIKPGLKYTVDSMEGPSHNPKFTVSVEVDNEKYTGEGRSKQEAKHAAAQAALNSFVQLMNPPPTALATMDFTSDNLDGSQELHGVPKLTGLQPMAPLQRVTKMLAAGENKNPVMLLNELHPGLEYFVVNENNISTMRFTMGVKVNKQTFEGSGQSKKQAKAAAARAVLSSIYGLATMRPMSLPSYDDSQDHLEPLSQALADKIAEATHAKYIEIMEGQEEIHKKWKVLASICMTEDEAMEQVTVIAISSGTKCI</sequence>
<name>A0A077D7N0_9ARAC</name>
<dbReference type="Pfam" id="PF00035">
    <property type="entry name" value="dsrm"/>
    <property type="match status" value="2"/>
</dbReference>
<organism evidence="3">
    <name type="scientific">Theromaster brunnea</name>
    <dbReference type="NCBI Taxonomy" id="863948"/>
    <lineage>
        <taxon>Eukaryota</taxon>
        <taxon>Metazoa</taxon>
        <taxon>Ecdysozoa</taxon>
        <taxon>Arthropoda</taxon>
        <taxon>Chelicerata</taxon>
        <taxon>Arachnida</taxon>
        <taxon>Opiliones</taxon>
        <taxon>Laniatores</taxon>
        <taxon>Insidiatores</taxon>
        <taxon>Travunioidea</taxon>
        <taxon>Cladonychiidae</taxon>
        <taxon>Theromaster</taxon>
    </lineage>
</organism>